<feature type="domain" description="Glucose-methanol-choline oxidoreductase N-terminal" evidence="5">
    <location>
        <begin position="2"/>
        <end position="263"/>
    </location>
</feature>
<evidence type="ECO:0000256" key="1">
    <source>
        <dbReference type="ARBA" id="ARBA00001974"/>
    </source>
</evidence>
<sequence length="378" mass="41577">MYDFIIVGGGSSGTVLANRLSADASKRVLLVEAGADFPPDSVPDDILDGNPTRAYFNPRYQWKDFDATMEQGHRAAEHYEQARVISGGSSINAQVANRGAPADYDEWSASGATGWDWESVLPFFRRLESDLDFDDEYHGQDGPLPIQRIKRSDWTGYIKAVSEAYLRKGIPFVSDFNGEFMNGHSVVPLTSRNGQRVSAAMGYLTSAVRARHNLRILADTTVTKLTSVDGAITGIGTENKEGRVTYEGANVALSASALHPPALGSLYFWVNRSYSTGSVRLKGPSHLIGPDVQFNMLSDERDFDRLKSAFCFISRLLFDSNLSSVAIAPFPTAWTGRAKQISRYSRLNYELTGIVAAPMDSYGLSLIKTHLPILARWT</sequence>
<dbReference type="OrthoDB" id="9785276at2"/>
<gene>
    <name evidence="6" type="ORF">CCGE525_35685</name>
</gene>
<dbReference type="GO" id="GO:0016614">
    <property type="term" value="F:oxidoreductase activity, acting on CH-OH group of donors"/>
    <property type="evidence" value="ECO:0007669"/>
    <property type="project" value="InterPro"/>
</dbReference>
<proteinExistence type="inferred from homology"/>
<keyword evidence="4" id="KW-0274">FAD</keyword>
<dbReference type="GO" id="GO:0050660">
    <property type="term" value="F:flavin adenine dinucleotide binding"/>
    <property type="evidence" value="ECO:0007669"/>
    <property type="project" value="InterPro"/>
</dbReference>
<accession>A0A387G442</accession>
<dbReference type="SUPFAM" id="SSF51905">
    <property type="entry name" value="FAD/NAD(P)-binding domain"/>
    <property type="match status" value="1"/>
</dbReference>
<comment type="cofactor">
    <cofactor evidence="1">
        <name>FAD</name>
        <dbReference type="ChEBI" id="CHEBI:57692"/>
    </cofactor>
</comment>
<evidence type="ECO:0000259" key="5">
    <source>
        <dbReference type="Pfam" id="PF00732"/>
    </source>
</evidence>
<dbReference type="PANTHER" id="PTHR11552">
    <property type="entry name" value="GLUCOSE-METHANOL-CHOLINE GMC OXIDOREDUCTASE"/>
    <property type="match status" value="1"/>
</dbReference>
<dbReference type="AlphaFoldDB" id="A0A387G442"/>
<evidence type="ECO:0000256" key="2">
    <source>
        <dbReference type="ARBA" id="ARBA00010790"/>
    </source>
</evidence>
<keyword evidence="3" id="KW-0285">Flavoprotein</keyword>
<evidence type="ECO:0000313" key="7">
    <source>
        <dbReference type="Proteomes" id="UP000282195"/>
    </source>
</evidence>
<dbReference type="KEGG" id="rjg:CCGE525_35685"/>
<comment type="similarity">
    <text evidence="2">Belongs to the GMC oxidoreductase family.</text>
</comment>
<evidence type="ECO:0000256" key="4">
    <source>
        <dbReference type="ARBA" id="ARBA00022827"/>
    </source>
</evidence>
<dbReference type="Gene3D" id="3.50.50.60">
    <property type="entry name" value="FAD/NAD(P)-binding domain"/>
    <property type="match status" value="2"/>
</dbReference>
<evidence type="ECO:0000313" key="6">
    <source>
        <dbReference type="EMBL" id="AYG64125.1"/>
    </source>
</evidence>
<reference evidence="6 7" key="1">
    <citation type="submission" date="2018-10" db="EMBL/GenBank/DDBJ databases">
        <title>Rhizobium etli, R. leguminosarum and a new Rhizobium genospecies from Phaseolus dumosus.</title>
        <authorList>
            <person name="Ramirez-Puebla S.T."/>
            <person name="Rogel-Hernandez M.A."/>
            <person name="Guerrero G."/>
            <person name="Ormeno-Orrillo E."/>
            <person name="Martinez-Romero J.C."/>
            <person name="Negrete-Yankelevich S."/>
            <person name="Martinez-Romero E."/>
        </authorList>
    </citation>
    <scope>NUCLEOTIDE SEQUENCE [LARGE SCALE GENOMIC DNA]</scope>
    <source>
        <strain evidence="6 7">CCGE525</strain>
        <plasmid evidence="7">prccge525b</plasmid>
    </source>
</reference>
<dbReference type="RefSeq" id="WP_120709020.1">
    <property type="nucleotide sequence ID" value="NZ_CP032696.1"/>
</dbReference>
<name>A0A387G442_9HYPH</name>
<dbReference type="SUPFAM" id="SSF54373">
    <property type="entry name" value="FAD-linked reductases, C-terminal domain"/>
    <property type="match status" value="1"/>
</dbReference>
<dbReference type="InterPro" id="IPR012132">
    <property type="entry name" value="GMC_OxRdtase"/>
</dbReference>
<dbReference type="PANTHER" id="PTHR11552:SF147">
    <property type="entry name" value="CHOLINE DEHYDROGENASE, MITOCHONDRIAL"/>
    <property type="match status" value="1"/>
</dbReference>
<protein>
    <recommendedName>
        <fullName evidence="5">Glucose-methanol-choline oxidoreductase N-terminal domain-containing protein</fullName>
    </recommendedName>
</protein>
<dbReference type="Pfam" id="PF00732">
    <property type="entry name" value="GMC_oxred_N"/>
    <property type="match status" value="1"/>
</dbReference>
<geneLocation type="plasmid" evidence="7">
    <name>prccge525b</name>
</geneLocation>
<dbReference type="EMBL" id="CP032696">
    <property type="protein sequence ID" value="AYG64125.1"/>
    <property type="molecule type" value="Genomic_DNA"/>
</dbReference>
<organism evidence="6 7">
    <name type="scientific">Rhizobium jaguaris</name>
    <dbReference type="NCBI Taxonomy" id="1312183"/>
    <lineage>
        <taxon>Bacteria</taxon>
        <taxon>Pseudomonadati</taxon>
        <taxon>Pseudomonadota</taxon>
        <taxon>Alphaproteobacteria</taxon>
        <taxon>Hyphomicrobiales</taxon>
        <taxon>Rhizobiaceae</taxon>
        <taxon>Rhizobium/Agrobacterium group</taxon>
        <taxon>Rhizobium</taxon>
    </lineage>
</organism>
<dbReference type="InterPro" id="IPR000172">
    <property type="entry name" value="GMC_OxRdtase_N"/>
</dbReference>
<evidence type="ECO:0000256" key="3">
    <source>
        <dbReference type="ARBA" id="ARBA00022630"/>
    </source>
</evidence>
<dbReference type="Proteomes" id="UP000282195">
    <property type="component" value="Plasmid pRCCGE525b"/>
</dbReference>
<keyword evidence="7" id="KW-1185">Reference proteome</keyword>
<dbReference type="InterPro" id="IPR036188">
    <property type="entry name" value="FAD/NAD-bd_sf"/>
</dbReference>
<keyword evidence="6" id="KW-0614">Plasmid</keyword>